<gene>
    <name evidence="3" type="ORF">KUF71_002897</name>
</gene>
<dbReference type="PANTHER" id="PTHR10773">
    <property type="entry name" value="DNA-DIRECTED RNA POLYMERASES I, II, AND III SUBUNIT RPABC2"/>
    <property type="match status" value="1"/>
</dbReference>
<evidence type="ECO:0000259" key="2">
    <source>
        <dbReference type="Pfam" id="PF25273"/>
    </source>
</evidence>
<name>A0AAE1L6U0_9NEOP</name>
<dbReference type="AlphaFoldDB" id="A0AAE1L6U0"/>
<reference evidence="3" key="1">
    <citation type="submission" date="2021-07" db="EMBL/GenBank/DDBJ databases">
        <authorList>
            <person name="Catto M.A."/>
            <person name="Jacobson A."/>
            <person name="Kennedy G."/>
            <person name="Labadie P."/>
            <person name="Hunt B.G."/>
            <person name="Srinivasan R."/>
        </authorList>
    </citation>
    <scope>NUCLEOTIDE SEQUENCE</scope>
    <source>
        <strain evidence="3">PL_HMW_Pooled</strain>
        <tissue evidence="3">Head</tissue>
    </source>
</reference>
<accession>A0AAE1L6U0</accession>
<sequence>MSLLAPATLMQSEDTEDLMGLVAPELTSTATLTPVAVLQVDSSDFAALTSASIETTTDLDSGIASMPVNNTDGSMFHIPNHADSMLTPARAIESNNDTYEDDIFASPAVPRGQKALTPKNALSFLNTFMSSPEDSGNSNGLSPMNTDGNMFNIEKENENSLLSFSPTVNTSKVPAMPGARRNLLGNFMGLPKSNNCSSDLEETSELDNEADTNTDQEVDAGDVVRKRCYTAPEKLTKKRSVNPAKWKRNVAREQLARGEEHLSPNGVKRRGRSLQQGCDASCRLHCQRNVTPHKRQDIFNQFWKIPHQKGKWDFIALHLELSQVKNANELTKRQTARKYFFRIDGEKIRVCKVMFLDTLDVCDSIVETTVSKLKLGGYISPDKRRAHYKKSPQSEDAKVTVRLHIQSVSRMPSHYSRETTNKEYVTEHFQSVTDLYGAYKEWMLIHHPVTKLATERQYRDIFNTEYNISFFLSKKDTCDECTTWTNTPPESREALKVKYEKHMEDKKIVHEMVEKDKSLARHKDSKTLCVAHFDYEKNLICPKANTSVFYYKRKLNVSNFTIVDVGRFDDNCYVYDETVAHKGSNEVASFLLHFIKRKVEDGITEFRFYSDNCGGQNKNRNVVTLYAYAAAKYNITITHTFLEKGHTYNAADTVHSLIEKKTRPLQIFSPQQWYQNIAISKRAKSHPLRLVEVDQDMIFQWNDLSSKLQLEKDSLRRAIPWRSVRQISAPGSEIHELKFKTDFSEEPRIVSTKGVGKPVNFRTFKLEKVYNGPLPISKLKHADLMYYCSHNHIPVEHHDFYKAIKTCASVPDETCRKENHEQAGASRSDQEYAETERA</sequence>
<evidence type="ECO:0000313" key="4">
    <source>
        <dbReference type="Proteomes" id="UP001219518"/>
    </source>
</evidence>
<proteinExistence type="predicted"/>
<evidence type="ECO:0000256" key="1">
    <source>
        <dbReference type="SAM" id="MobiDB-lite"/>
    </source>
</evidence>
<feature type="domain" description="DUF7869" evidence="2">
    <location>
        <begin position="579"/>
        <end position="684"/>
    </location>
</feature>
<dbReference type="PANTHER" id="PTHR10773:SF19">
    <property type="match status" value="1"/>
</dbReference>
<keyword evidence="4" id="KW-1185">Reference proteome</keyword>
<comment type="caution">
    <text evidence="3">The sequence shown here is derived from an EMBL/GenBank/DDBJ whole genome shotgun (WGS) entry which is preliminary data.</text>
</comment>
<evidence type="ECO:0000313" key="3">
    <source>
        <dbReference type="EMBL" id="KAK3907207.1"/>
    </source>
</evidence>
<feature type="compositionally biased region" description="Basic and acidic residues" evidence="1">
    <location>
        <begin position="828"/>
        <end position="838"/>
    </location>
</feature>
<feature type="region of interest" description="Disordered" evidence="1">
    <location>
        <begin position="816"/>
        <end position="838"/>
    </location>
</feature>
<dbReference type="Proteomes" id="UP001219518">
    <property type="component" value="Unassembled WGS sequence"/>
</dbReference>
<reference evidence="3" key="2">
    <citation type="journal article" date="2023" name="BMC Genomics">
        <title>Pest status, molecular evolution, and epigenetic factors derived from the genome assembly of Frankliniella fusca, a thysanopteran phytovirus vector.</title>
        <authorList>
            <person name="Catto M.A."/>
            <person name="Labadie P.E."/>
            <person name="Jacobson A.L."/>
            <person name="Kennedy G.G."/>
            <person name="Srinivasan R."/>
            <person name="Hunt B.G."/>
        </authorList>
    </citation>
    <scope>NUCLEOTIDE SEQUENCE</scope>
    <source>
        <strain evidence="3">PL_HMW_Pooled</strain>
    </source>
</reference>
<dbReference type="InterPro" id="IPR057191">
    <property type="entry name" value="DUF7869"/>
</dbReference>
<organism evidence="3 4">
    <name type="scientific">Frankliniella fusca</name>
    <dbReference type="NCBI Taxonomy" id="407009"/>
    <lineage>
        <taxon>Eukaryota</taxon>
        <taxon>Metazoa</taxon>
        <taxon>Ecdysozoa</taxon>
        <taxon>Arthropoda</taxon>
        <taxon>Hexapoda</taxon>
        <taxon>Insecta</taxon>
        <taxon>Pterygota</taxon>
        <taxon>Neoptera</taxon>
        <taxon>Paraneoptera</taxon>
        <taxon>Thysanoptera</taxon>
        <taxon>Terebrantia</taxon>
        <taxon>Thripoidea</taxon>
        <taxon>Thripidae</taxon>
        <taxon>Frankliniella</taxon>
    </lineage>
</organism>
<dbReference type="Pfam" id="PF25273">
    <property type="entry name" value="DUF7869"/>
    <property type="match status" value="1"/>
</dbReference>
<protein>
    <submittedName>
        <fullName evidence="3">Double-stranded RNA-binding protein 4</fullName>
    </submittedName>
</protein>
<dbReference type="EMBL" id="JAHWGI010000003">
    <property type="protein sequence ID" value="KAK3907207.1"/>
    <property type="molecule type" value="Genomic_DNA"/>
</dbReference>